<proteinExistence type="inferred from homology"/>
<dbReference type="PANTHER" id="PTHR24321:SF12">
    <property type="entry name" value="SHORT-CHAIN DEHYDROGENASE_REDUCTASE FAMILY, PUTATIVE (AFU_ORTHOLOGUE AFUA_5G14340)-RELATED"/>
    <property type="match status" value="1"/>
</dbReference>
<evidence type="ECO:0000256" key="2">
    <source>
        <dbReference type="ARBA" id="ARBA00023002"/>
    </source>
</evidence>
<keyword evidence="2" id="KW-0560">Oxidoreductase</keyword>
<gene>
    <name evidence="3" type="ORF">BDY17DRAFT_320374</name>
</gene>
<organism evidence="3 4">
    <name type="scientific">Neohortaea acidophila</name>
    <dbReference type="NCBI Taxonomy" id="245834"/>
    <lineage>
        <taxon>Eukaryota</taxon>
        <taxon>Fungi</taxon>
        <taxon>Dikarya</taxon>
        <taxon>Ascomycota</taxon>
        <taxon>Pezizomycotina</taxon>
        <taxon>Dothideomycetes</taxon>
        <taxon>Dothideomycetidae</taxon>
        <taxon>Mycosphaerellales</taxon>
        <taxon>Teratosphaeriaceae</taxon>
        <taxon>Neohortaea</taxon>
    </lineage>
</organism>
<reference evidence="3" key="1">
    <citation type="journal article" date="2020" name="Stud. Mycol.">
        <title>101 Dothideomycetes genomes: a test case for predicting lifestyles and emergence of pathogens.</title>
        <authorList>
            <person name="Haridas S."/>
            <person name="Albert R."/>
            <person name="Binder M."/>
            <person name="Bloem J."/>
            <person name="Labutti K."/>
            <person name="Salamov A."/>
            <person name="Andreopoulos B."/>
            <person name="Baker S."/>
            <person name="Barry K."/>
            <person name="Bills G."/>
            <person name="Bluhm B."/>
            <person name="Cannon C."/>
            <person name="Castanera R."/>
            <person name="Culley D."/>
            <person name="Daum C."/>
            <person name="Ezra D."/>
            <person name="Gonzalez J."/>
            <person name="Henrissat B."/>
            <person name="Kuo A."/>
            <person name="Liang C."/>
            <person name="Lipzen A."/>
            <person name="Lutzoni F."/>
            <person name="Magnuson J."/>
            <person name="Mondo S."/>
            <person name="Nolan M."/>
            <person name="Ohm R."/>
            <person name="Pangilinan J."/>
            <person name="Park H.-J."/>
            <person name="Ramirez L."/>
            <person name="Alfaro M."/>
            <person name="Sun H."/>
            <person name="Tritt A."/>
            <person name="Yoshinaga Y."/>
            <person name="Zwiers L.-H."/>
            <person name="Turgeon B."/>
            <person name="Goodwin S."/>
            <person name="Spatafora J."/>
            <person name="Crous P."/>
            <person name="Grigoriev I."/>
        </authorList>
    </citation>
    <scope>NUCLEOTIDE SEQUENCE</scope>
    <source>
        <strain evidence="3">CBS 113389</strain>
    </source>
</reference>
<keyword evidence="4" id="KW-1185">Reference proteome</keyword>
<protein>
    <submittedName>
        <fullName evidence="3">Uncharacterized protein</fullName>
    </submittedName>
</protein>
<dbReference type="PANTHER" id="PTHR24321">
    <property type="entry name" value="DEHYDROGENASES, SHORT CHAIN"/>
    <property type="match status" value="1"/>
</dbReference>
<sequence>MADILKGGTAVVIGAASALGEATSLHFVRDGCRKVVLGDIAEQRLAELRTRILTQYPDAEIVIARVDVGNEDDVSAFFELSVQKFGRIDFAVNISNAEHRGALSIDAPSEDFQSAYENILRPTFLCERAELLQMSKQELLKGYQCRGSIVNVTSLCSTIAFPGLTAYSGTQGGILGMSKTDAFDFGPHGIRVNCVAHGNLVTSMLDSAMGEEERQTWATKTALRRLGRAEDVANAVVWLSSPRAGYITGISLPVDGGFAIATGPP</sequence>
<evidence type="ECO:0000313" key="4">
    <source>
        <dbReference type="Proteomes" id="UP000799767"/>
    </source>
</evidence>
<name>A0A6A6Q708_9PEZI</name>
<dbReference type="InterPro" id="IPR002347">
    <property type="entry name" value="SDR_fam"/>
</dbReference>
<accession>A0A6A6Q708</accession>
<dbReference type="CDD" id="cd05233">
    <property type="entry name" value="SDR_c"/>
    <property type="match status" value="1"/>
</dbReference>
<dbReference type="Gene3D" id="3.40.50.720">
    <property type="entry name" value="NAD(P)-binding Rossmann-like Domain"/>
    <property type="match status" value="1"/>
</dbReference>
<evidence type="ECO:0000313" key="3">
    <source>
        <dbReference type="EMBL" id="KAF2487861.1"/>
    </source>
</evidence>
<dbReference type="SUPFAM" id="SSF51735">
    <property type="entry name" value="NAD(P)-binding Rossmann-fold domains"/>
    <property type="match status" value="1"/>
</dbReference>
<dbReference type="OrthoDB" id="5840532at2759"/>
<dbReference type="Pfam" id="PF13561">
    <property type="entry name" value="adh_short_C2"/>
    <property type="match status" value="1"/>
</dbReference>
<dbReference type="InterPro" id="IPR036291">
    <property type="entry name" value="NAD(P)-bd_dom_sf"/>
</dbReference>
<evidence type="ECO:0000256" key="1">
    <source>
        <dbReference type="ARBA" id="ARBA00006484"/>
    </source>
</evidence>
<dbReference type="PRINTS" id="PR00081">
    <property type="entry name" value="GDHRDH"/>
</dbReference>
<dbReference type="Proteomes" id="UP000799767">
    <property type="component" value="Unassembled WGS sequence"/>
</dbReference>
<dbReference type="RefSeq" id="XP_033594430.1">
    <property type="nucleotide sequence ID" value="XM_033736436.1"/>
</dbReference>
<comment type="similarity">
    <text evidence="1">Belongs to the short-chain dehydrogenases/reductases (SDR) family.</text>
</comment>
<dbReference type="EMBL" id="MU001631">
    <property type="protein sequence ID" value="KAF2487861.1"/>
    <property type="molecule type" value="Genomic_DNA"/>
</dbReference>
<dbReference type="GO" id="GO:0016491">
    <property type="term" value="F:oxidoreductase activity"/>
    <property type="evidence" value="ECO:0007669"/>
    <property type="project" value="UniProtKB-KW"/>
</dbReference>
<dbReference type="GeneID" id="54477438"/>
<dbReference type="AlphaFoldDB" id="A0A6A6Q708"/>